<reference evidence="8 9" key="1">
    <citation type="submission" date="2022-05" db="EMBL/GenBank/DDBJ databases">
        <authorList>
            <consortium name="Genoscope - CEA"/>
            <person name="William W."/>
        </authorList>
    </citation>
    <scope>NUCLEOTIDE SEQUENCE [LARGE SCALE GENOMIC DNA]</scope>
</reference>
<dbReference type="PANTHER" id="PTHR22750">
    <property type="entry name" value="G-PROTEIN COUPLED RECEPTOR"/>
    <property type="match status" value="1"/>
</dbReference>
<evidence type="ECO:0000256" key="5">
    <source>
        <dbReference type="ARBA" id="ARBA00023136"/>
    </source>
</evidence>
<feature type="transmembrane region" description="Helical" evidence="6">
    <location>
        <begin position="274"/>
        <end position="292"/>
    </location>
</feature>
<name>A0ABN8LWU9_9CNID</name>
<dbReference type="EMBL" id="CALNXI010000131">
    <property type="protein sequence ID" value="CAH3019934.1"/>
    <property type="molecule type" value="Genomic_DNA"/>
</dbReference>
<feature type="domain" description="G-protein coupled receptors family 1 profile" evidence="7">
    <location>
        <begin position="49"/>
        <end position="290"/>
    </location>
</feature>
<feature type="transmembrane region" description="Helical" evidence="6">
    <location>
        <begin position="178"/>
        <end position="201"/>
    </location>
</feature>
<dbReference type="PROSITE" id="PS50262">
    <property type="entry name" value="G_PROTEIN_RECEP_F1_2"/>
    <property type="match status" value="1"/>
</dbReference>
<sequence>MELKNLTEEGNQKMIEELYCSSELTRQAPNHLITLLVLNAFVLITAFRENTIILAALRRESSLHPPSKLLYRNLAITDLCVGIIVEPFYVSYWVSAVFKRWNICRYTLATSIVAGYTLTGVSLLTLAAISVDRLLALLLRIRYRHAVTLKRAYIAVILIWVVPIVGGTMYFFNRVVTLWYGNINIFICLLTTIFCYTKIFITLRHNQIQVQEHVSTQRQPRQATPLNMARYRKAVSSALWLQLTLVVCYLPYGVAVASTPQWGVPLSFLLARHYSGTLVYLNSSLNPLLYCWKIREIRQAVKETLRQLGCLPG</sequence>
<dbReference type="PRINTS" id="PR00237">
    <property type="entry name" value="GPCRRHODOPSN"/>
</dbReference>
<evidence type="ECO:0000313" key="9">
    <source>
        <dbReference type="Proteomes" id="UP001159427"/>
    </source>
</evidence>
<dbReference type="Gene3D" id="1.20.1070.10">
    <property type="entry name" value="Rhodopsin 7-helix transmembrane proteins"/>
    <property type="match status" value="1"/>
</dbReference>
<dbReference type="InterPro" id="IPR000276">
    <property type="entry name" value="GPCR_Rhodpsn"/>
</dbReference>
<proteinExistence type="predicted"/>
<dbReference type="SUPFAM" id="SSF81321">
    <property type="entry name" value="Family A G protein-coupled receptor-like"/>
    <property type="match status" value="1"/>
</dbReference>
<feature type="transmembrane region" description="Helical" evidence="6">
    <location>
        <begin position="69"/>
        <end position="94"/>
    </location>
</feature>
<feature type="transmembrane region" description="Helical" evidence="6">
    <location>
        <begin position="234"/>
        <end position="254"/>
    </location>
</feature>
<comment type="caution">
    <text evidence="8">The sequence shown here is derived from an EMBL/GenBank/DDBJ whole genome shotgun (WGS) entry which is preliminary data.</text>
</comment>
<dbReference type="Proteomes" id="UP001159427">
    <property type="component" value="Unassembled WGS sequence"/>
</dbReference>
<gene>
    <name evidence="8" type="ORF">PEVE_00004925</name>
</gene>
<evidence type="ECO:0000256" key="1">
    <source>
        <dbReference type="ARBA" id="ARBA00004651"/>
    </source>
</evidence>
<evidence type="ECO:0000256" key="2">
    <source>
        <dbReference type="ARBA" id="ARBA00022475"/>
    </source>
</evidence>
<keyword evidence="5 6" id="KW-0472">Membrane</keyword>
<keyword evidence="3 6" id="KW-0812">Transmembrane</keyword>
<comment type="subcellular location">
    <subcellularLocation>
        <location evidence="1">Cell membrane</location>
        <topology evidence="1">Multi-pass membrane protein</topology>
    </subcellularLocation>
</comment>
<evidence type="ECO:0000256" key="3">
    <source>
        <dbReference type="ARBA" id="ARBA00022692"/>
    </source>
</evidence>
<keyword evidence="2" id="KW-1003">Cell membrane</keyword>
<organism evidence="8 9">
    <name type="scientific">Porites evermanni</name>
    <dbReference type="NCBI Taxonomy" id="104178"/>
    <lineage>
        <taxon>Eukaryota</taxon>
        <taxon>Metazoa</taxon>
        <taxon>Cnidaria</taxon>
        <taxon>Anthozoa</taxon>
        <taxon>Hexacorallia</taxon>
        <taxon>Scleractinia</taxon>
        <taxon>Fungiina</taxon>
        <taxon>Poritidae</taxon>
        <taxon>Porites</taxon>
    </lineage>
</organism>
<keyword evidence="4 6" id="KW-1133">Transmembrane helix</keyword>
<evidence type="ECO:0000313" key="8">
    <source>
        <dbReference type="EMBL" id="CAH3019934.1"/>
    </source>
</evidence>
<evidence type="ECO:0000256" key="6">
    <source>
        <dbReference type="SAM" id="Phobius"/>
    </source>
</evidence>
<feature type="transmembrane region" description="Helical" evidence="6">
    <location>
        <begin position="106"/>
        <end position="131"/>
    </location>
</feature>
<dbReference type="InterPro" id="IPR017452">
    <property type="entry name" value="GPCR_Rhodpsn_7TM"/>
</dbReference>
<dbReference type="CDD" id="cd00637">
    <property type="entry name" value="7tm_classA_rhodopsin-like"/>
    <property type="match status" value="1"/>
</dbReference>
<evidence type="ECO:0000259" key="7">
    <source>
        <dbReference type="PROSITE" id="PS50262"/>
    </source>
</evidence>
<feature type="transmembrane region" description="Helical" evidence="6">
    <location>
        <begin position="152"/>
        <end position="172"/>
    </location>
</feature>
<accession>A0ABN8LWU9</accession>
<keyword evidence="9" id="KW-1185">Reference proteome</keyword>
<evidence type="ECO:0000256" key="4">
    <source>
        <dbReference type="ARBA" id="ARBA00022989"/>
    </source>
</evidence>
<dbReference type="Pfam" id="PF00001">
    <property type="entry name" value="7tm_1"/>
    <property type="match status" value="2"/>
</dbReference>
<feature type="transmembrane region" description="Helical" evidence="6">
    <location>
        <begin position="32"/>
        <end position="57"/>
    </location>
</feature>
<protein>
    <recommendedName>
        <fullName evidence="7">G-protein coupled receptors family 1 profile domain-containing protein</fullName>
    </recommendedName>
</protein>